<proteinExistence type="predicted"/>
<protein>
    <recommendedName>
        <fullName evidence="3">DUF5667 domain-containing protein</fullName>
    </recommendedName>
</protein>
<reference evidence="4 5" key="1">
    <citation type="journal article" date="2016" name="Nat. Commun.">
        <title>Thousands of microbial genomes shed light on interconnected biogeochemical processes in an aquifer system.</title>
        <authorList>
            <person name="Anantharaman K."/>
            <person name="Brown C.T."/>
            <person name="Hug L.A."/>
            <person name="Sharon I."/>
            <person name="Castelle C.J."/>
            <person name="Probst A.J."/>
            <person name="Thomas B.C."/>
            <person name="Singh A."/>
            <person name="Wilkins M.J."/>
            <person name="Karaoz U."/>
            <person name="Brodie E.L."/>
            <person name="Williams K.H."/>
            <person name="Hubbard S.S."/>
            <person name="Banfield J.F."/>
        </authorList>
    </citation>
    <scope>NUCLEOTIDE SEQUENCE [LARGE SCALE GENOMIC DNA]</scope>
</reference>
<comment type="caution">
    <text evidence="4">The sequence shown here is derived from an EMBL/GenBank/DDBJ whole genome shotgun (WGS) entry which is preliminary data.</text>
</comment>
<evidence type="ECO:0000259" key="3">
    <source>
        <dbReference type="Pfam" id="PF18915"/>
    </source>
</evidence>
<dbReference type="Proteomes" id="UP000176423">
    <property type="component" value="Unassembled WGS sequence"/>
</dbReference>
<feature type="region of interest" description="Disordered" evidence="1">
    <location>
        <begin position="279"/>
        <end position="333"/>
    </location>
</feature>
<accession>A0A1F6X2V6</accession>
<dbReference type="EMBL" id="MFVA01000016">
    <property type="protein sequence ID" value="OGI88451.1"/>
    <property type="molecule type" value="Genomic_DNA"/>
</dbReference>
<keyword evidence="2" id="KW-0812">Transmembrane</keyword>
<feature type="transmembrane region" description="Helical" evidence="2">
    <location>
        <begin position="52"/>
        <end position="71"/>
    </location>
</feature>
<evidence type="ECO:0000313" key="4">
    <source>
        <dbReference type="EMBL" id="OGI88451.1"/>
    </source>
</evidence>
<evidence type="ECO:0000313" key="5">
    <source>
        <dbReference type="Proteomes" id="UP000176423"/>
    </source>
</evidence>
<feature type="compositionally biased region" description="Acidic residues" evidence="1">
    <location>
        <begin position="300"/>
        <end position="333"/>
    </location>
</feature>
<name>A0A1F6X2V6_9BACT</name>
<dbReference type="AlphaFoldDB" id="A0A1F6X2V6"/>
<gene>
    <name evidence="4" type="ORF">A2914_02380</name>
</gene>
<organism evidence="4 5">
    <name type="scientific">Candidatus Nomurabacteria bacterium RIFCSPLOWO2_01_FULL_41_21</name>
    <dbReference type="NCBI Taxonomy" id="1801776"/>
    <lineage>
        <taxon>Bacteria</taxon>
        <taxon>Candidatus Nomuraibacteriota</taxon>
    </lineage>
</organism>
<sequence>MNNLEEKLKNIKARKLGTDEKELLWQNIVVAKARQAEQKTLSINIFNNMKKYIAIAIIVLVILGGGTMVSANNAGPGDFLFGLDKALERLELRFASEDKEAEIKIKIAEERIAEIKQVSEEKGTRAPLVADLSTATALEIEADVFTNETVVKIEADNKNYGYVSILKTKDELVAEIAEKYSLDESKVAEIIDFEIEDRDSRAEDKGFLNKLHSVRFSENESEDVGESLSDVEEILNNGLSEADKEKLENALNDILILLGDDAELEIERKGNKIEIESESDDIKIKIKVENENKSGNGNNDDSDDDDDNDDEDEDEDDDNSGSGNDDDDEDDDD</sequence>
<feature type="compositionally biased region" description="Basic and acidic residues" evidence="1">
    <location>
        <begin position="279"/>
        <end position="292"/>
    </location>
</feature>
<dbReference type="Pfam" id="PF18915">
    <property type="entry name" value="DUF5667"/>
    <property type="match status" value="1"/>
</dbReference>
<dbReference type="STRING" id="1801776.A2914_02380"/>
<keyword evidence="2" id="KW-0472">Membrane</keyword>
<feature type="domain" description="DUF5667" evidence="3">
    <location>
        <begin position="75"/>
        <end position="136"/>
    </location>
</feature>
<evidence type="ECO:0000256" key="2">
    <source>
        <dbReference type="SAM" id="Phobius"/>
    </source>
</evidence>
<dbReference type="InterPro" id="IPR043725">
    <property type="entry name" value="DUF5667"/>
</dbReference>
<evidence type="ECO:0000256" key="1">
    <source>
        <dbReference type="SAM" id="MobiDB-lite"/>
    </source>
</evidence>
<keyword evidence="2" id="KW-1133">Transmembrane helix</keyword>